<sequence length="115" mass="12611">MGYGQGLRRLSFCSGILCLYIAYRYEYIEQSETETTVSTTNVVDDALSKVLSHDCGHAEPSEELSNATASVLKRIYIPPTCPMSSPSNINNNSQIKCKLLDWNDSGEIVAEGKDG</sequence>
<name>A0A9I9EJW1_CUCME</name>
<organism evidence="1">
    <name type="scientific">Cucumis melo</name>
    <name type="common">Muskmelon</name>
    <dbReference type="NCBI Taxonomy" id="3656"/>
    <lineage>
        <taxon>Eukaryota</taxon>
        <taxon>Viridiplantae</taxon>
        <taxon>Streptophyta</taxon>
        <taxon>Embryophyta</taxon>
        <taxon>Tracheophyta</taxon>
        <taxon>Spermatophyta</taxon>
        <taxon>Magnoliopsida</taxon>
        <taxon>eudicotyledons</taxon>
        <taxon>Gunneridae</taxon>
        <taxon>Pentapetalae</taxon>
        <taxon>rosids</taxon>
        <taxon>fabids</taxon>
        <taxon>Cucurbitales</taxon>
        <taxon>Cucurbitaceae</taxon>
        <taxon>Benincaseae</taxon>
        <taxon>Cucumis</taxon>
    </lineage>
</organism>
<dbReference type="EnsemblPlants" id="MELO3C034816.2.1">
    <property type="protein sequence ID" value="MELO3C034816.2.1"/>
    <property type="gene ID" value="MELO3C034816.2"/>
</dbReference>
<dbReference type="AlphaFoldDB" id="A0A9I9EJW1"/>
<dbReference type="Gramene" id="MELO3C034816.2.1">
    <property type="protein sequence ID" value="MELO3C034816.2.1"/>
    <property type="gene ID" value="MELO3C034816.2"/>
</dbReference>
<evidence type="ECO:0000313" key="1">
    <source>
        <dbReference type="EnsemblPlants" id="MELO3C034816.2.1"/>
    </source>
</evidence>
<proteinExistence type="predicted"/>
<protein>
    <submittedName>
        <fullName evidence="1">Uncharacterized protein</fullName>
    </submittedName>
</protein>
<accession>A0A9I9EJW1</accession>
<reference evidence="1" key="1">
    <citation type="submission" date="2023-03" db="UniProtKB">
        <authorList>
            <consortium name="EnsemblPlants"/>
        </authorList>
    </citation>
    <scope>IDENTIFICATION</scope>
</reference>